<evidence type="ECO:0000256" key="1">
    <source>
        <dbReference type="SAM" id="Coils"/>
    </source>
</evidence>
<dbReference type="Proteomes" id="UP000549882">
    <property type="component" value="Unassembled WGS sequence"/>
</dbReference>
<reference evidence="3 4" key="1">
    <citation type="submission" date="2020-08" db="EMBL/GenBank/DDBJ databases">
        <title>Genomic Encyclopedia of Type Strains, Phase IV (KMG-V): Genome sequencing to study the core and pangenomes of soil and plant-associated prokaryotes.</title>
        <authorList>
            <person name="Whitman W."/>
        </authorList>
    </citation>
    <scope>NUCLEOTIDE SEQUENCE [LARGE SCALE GENOMIC DNA]</scope>
    <source>
        <strain evidence="3 4">SEMIA 4064</strain>
    </source>
</reference>
<feature type="coiled-coil region" evidence="1">
    <location>
        <begin position="475"/>
        <end position="517"/>
    </location>
</feature>
<protein>
    <submittedName>
        <fullName evidence="3">Uncharacterized protein</fullName>
    </submittedName>
</protein>
<name>A0A7W9D449_9HYPH</name>
<keyword evidence="4" id="KW-1185">Reference proteome</keyword>
<sequence length="581" mass="65018">MICIMVFNMIIKAIRFRTSSNVKKLISHLKNGKDNDDVEFLKGTAADIDDMHLDASAKRSTYSIRHWIINPHEATTRTQMREVVAMIAGEFDFDVARAVIVEHKKKRTTADAHAAHWHVLVGEIDPVAGKVLSCSFDRIIHELVARWSEFKFGHRFVLGKHTKTVIAGLRKRGAVDVASRIEAEFAQTELPMGEAFTQSQHQAKKRVGIDLPAIRQVVKAAVATATTRADLEALLMSKSLTVVAGQKEGTWIVEDLNGNVVGSLSRLSGRRKSEIDDLMRNIRNESANKQGDHRTSNPQRGPRNPSAPRQLDQFRDAGPGNDDPNAGQDSGVPRTTSVPARMPQSTAGSAVSPDLKPTGWIRGLGGHQTRLSELLGWANTLAMKPAERVMAAIWHLEEQAQYDFHRVVPDFKFSETVTKLHVDIKSLERKLLTARDHHFNAELRLRKAPRVRWWHYLLCVAFIVERRFRTLEDDARQASDQVSGCERRLHRLNSKVVVEEIAEKRRHEAKIKEMVERKREAGATLELVEAAYGILRLQPGFAFGGTDFVLSRACAVLQDKKEAVLKASMAENNVISPGPTI</sequence>
<gene>
    <name evidence="3" type="ORF">GGD50_005625</name>
</gene>
<proteinExistence type="predicted"/>
<feature type="compositionally biased region" description="Polar residues" evidence="2">
    <location>
        <begin position="333"/>
        <end position="349"/>
    </location>
</feature>
<evidence type="ECO:0000313" key="3">
    <source>
        <dbReference type="EMBL" id="MBB5576978.1"/>
    </source>
</evidence>
<feature type="region of interest" description="Disordered" evidence="2">
    <location>
        <begin position="282"/>
        <end position="363"/>
    </location>
</feature>
<keyword evidence="1" id="KW-0175">Coiled coil</keyword>
<organism evidence="3 4">
    <name type="scientific">Rhizobium paranaense</name>
    <dbReference type="NCBI Taxonomy" id="1650438"/>
    <lineage>
        <taxon>Bacteria</taxon>
        <taxon>Pseudomonadati</taxon>
        <taxon>Pseudomonadota</taxon>
        <taxon>Alphaproteobacteria</taxon>
        <taxon>Hyphomicrobiales</taxon>
        <taxon>Rhizobiaceae</taxon>
        <taxon>Rhizobium/Agrobacterium group</taxon>
        <taxon>Rhizobium</taxon>
    </lineage>
</organism>
<evidence type="ECO:0000256" key="2">
    <source>
        <dbReference type="SAM" id="MobiDB-lite"/>
    </source>
</evidence>
<evidence type="ECO:0000313" key="4">
    <source>
        <dbReference type="Proteomes" id="UP000549882"/>
    </source>
</evidence>
<dbReference type="RefSeq" id="WP_107109874.1">
    <property type="nucleotide sequence ID" value="NZ_JACHBI010000015.1"/>
</dbReference>
<dbReference type="EMBL" id="JACHBI010000015">
    <property type="protein sequence ID" value="MBB5576978.1"/>
    <property type="molecule type" value="Genomic_DNA"/>
</dbReference>
<dbReference type="AlphaFoldDB" id="A0A7W9D449"/>
<accession>A0A7W9D449</accession>
<comment type="caution">
    <text evidence="3">The sequence shown here is derived from an EMBL/GenBank/DDBJ whole genome shotgun (WGS) entry which is preliminary data.</text>
</comment>